<gene>
    <name evidence="1" type="ORF">M983_1958</name>
</gene>
<dbReference type="AlphaFoldDB" id="A0A198FQ70"/>
<name>A0A198FQ70_9GAMM</name>
<protein>
    <recommendedName>
        <fullName evidence="3">Lipoprotein</fullName>
    </recommendedName>
</protein>
<dbReference type="PROSITE" id="PS51257">
    <property type="entry name" value="PROKAR_LIPOPROTEIN"/>
    <property type="match status" value="1"/>
</dbReference>
<proteinExistence type="predicted"/>
<dbReference type="Proteomes" id="UP000094023">
    <property type="component" value="Unassembled WGS sequence"/>
</dbReference>
<reference evidence="1 2" key="1">
    <citation type="submission" date="2016-04" db="EMBL/GenBank/DDBJ databases">
        <title>ATOL: Assembling a taxonomically balanced genome-scale reconstruction of the evolutionary history of the Enterobacteriaceae.</title>
        <authorList>
            <person name="Plunkett G.III."/>
            <person name="Neeno-Eckwall E.C."/>
            <person name="Glasner J.D."/>
            <person name="Perna N.T."/>
        </authorList>
    </citation>
    <scope>NUCLEOTIDE SEQUENCE [LARGE SCALE GENOMIC DNA]</scope>
    <source>
        <strain evidence="1 2">ATCC 19692</strain>
    </source>
</reference>
<organism evidence="1 2">
    <name type="scientific">Proteus myxofaciens ATCC 19692</name>
    <dbReference type="NCBI Taxonomy" id="1354337"/>
    <lineage>
        <taxon>Bacteria</taxon>
        <taxon>Pseudomonadati</taxon>
        <taxon>Pseudomonadota</taxon>
        <taxon>Gammaproteobacteria</taxon>
        <taxon>Enterobacterales</taxon>
        <taxon>Morganellaceae</taxon>
        <taxon>Proteus</taxon>
    </lineage>
</organism>
<sequence>MKKNIFLIGAVTLILSGCNSGLDGSVDRFTKIVTNLSSFSSEVDEWNTYGADMKKNGITYEDTNASDETFVKNKMDSEYAGSVAHVGSAFTVTQSSKEELEKENQGYKFIYNKIVTVKNK</sequence>
<dbReference type="STRING" id="1354337.M983_1958"/>
<keyword evidence="2" id="KW-1185">Reference proteome</keyword>
<comment type="caution">
    <text evidence="1">The sequence shown here is derived from an EMBL/GenBank/DDBJ whole genome shotgun (WGS) entry which is preliminary data.</text>
</comment>
<feature type="non-terminal residue" evidence="1">
    <location>
        <position position="120"/>
    </location>
</feature>
<dbReference type="EMBL" id="LXEN01000095">
    <property type="protein sequence ID" value="OAT27018.1"/>
    <property type="molecule type" value="Genomic_DNA"/>
</dbReference>
<evidence type="ECO:0000313" key="2">
    <source>
        <dbReference type="Proteomes" id="UP000094023"/>
    </source>
</evidence>
<evidence type="ECO:0000313" key="1">
    <source>
        <dbReference type="EMBL" id="OAT27018.1"/>
    </source>
</evidence>
<accession>A0A198FQ70</accession>
<evidence type="ECO:0008006" key="3">
    <source>
        <dbReference type="Google" id="ProtNLM"/>
    </source>
</evidence>